<evidence type="ECO:0000313" key="1">
    <source>
        <dbReference type="EMBL" id="TDO34307.1"/>
    </source>
</evidence>
<organism evidence="1 2">
    <name type="scientific">Kribbella caucasensis</name>
    <dbReference type="NCBI Taxonomy" id="2512215"/>
    <lineage>
        <taxon>Bacteria</taxon>
        <taxon>Bacillati</taxon>
        <taxon>Actinomycetota</taxon>
        <taxon>Actinomycetes</taxon>
        <taxon>Propionibacteriales</taxon>
        <taxon>Kribbellaceae</taxon>
        <taxon>Kribbella</taxon>
    </lineage>
</organism>
<reference evidence="1 2" key="1">
    <citation type="submission" date="2019-03" db="EMBL/GenBank/DDBJ databases">
        <title>Genomic Encyclopedia of Type Strains, Phase III (KMG-III): the genomes of soil and plant-associated and newly described type strains.</title>
        <authorList>
            <person name="Whitman W."/>
        </authorList>
    </citation>
    <scope>NUCLEOTIDE SEQUENCE [LARGE SCALE GENOMIC DNA]</scope>
    <source>
        <strain evidence="1 2">VKM Ac-2527</strain>
    </source>
</reference>
<dbReference type="AlphaFoldDB" id="A0A4R6JFQ0"/>
<dbReference type="InterPro" id="IPR011009">
    <property type="entry name" value="Kinase-like_dom_sf"/>
</dbReference>
<proteinExistence type="predicted"/>
<name>A0A4R6JFQ0_9ACTN</name>
<evidence type="ECO:0000313" key="2">
    <source>
        <dbReference type="Proteomes" id="UP000295388"/>
    </source>
</evidence>
<protein>
    <recommendedName>
        <fullName evidence="3">Aminoglycoside phosphotransferase domain-containing protein</fullName>
    </recommendedName>
</protein>
<dbReference type="Proteomes" id="UP000295388">
    <property type="component" value="Unassembled WGS sequence"/>
</dbReference>
<comment type="caution">
    <text evidence="1">The sequence shown here is derived from an EMBL/GenBank/DDBJ whole genome shotgun (WGS) entry which is preliminary data.</text>
</comment>
<sequence length="122" mass="13749">MDIPLVLRRQAGIEPSGTTLPTRESVAWLVRRDGQMAVLRRLDPVLWPAGDSDVHCELKWLHDFLARLGRTSFPAPRPLPLDGERGWTLYQGALWELVSYLPGDVVGWRARPSLAVKSIRVV</sequence>
<keyword evidence="2" id="KW-1185">Reference proteome</keyword>
<gene>
    <name evidence="1" type="ORF">EV643_1271</name>
</gene>
<dbReference type="EMBL" id="SNWQ01000027">
    <property type="protein sequence ID" value="TDO34307.1"/>
    <property type="molecule type" value="Genomic_DNA"/>
</dbReference>
<dbReference type="SUPFAM" id="SSF56112">
    <property type="entry name" value="Protein kinase-like (PK-like)"/>
    <property type="match status" value="1"/>
</dbReference>
<accession>A0A4R6JFQ0</accession>
<evidence type="ECO:0008006" key="3">
    <source>
        <dbReference type="Google" id="ProtNLM"/>
    </source>
</evidence>